<accession>A0A4Q0QVB2</accession>
<feature type="region of interest" description="Disordered" evidence="5">
    <location>
        <begin position="1"/>
        <end position="20"/>
    </location>
</feature>
<dbReference type="InterPro" id="IPR010652">
    <property type="entry name" value="DUF1232"/>
</dbReference>
<dbReference type="EMBL" id="RKMK01000006">
    <property type="protein sequence ID" value="RXH00786.1"/>
    <property type="molecule type" value="Genomic_DNA"/>
</dbReference>
<evidence type="ECO:0000256" key="4">
    <source>
        <dbReference type="ARBA" id="ARBA00023136"/>
    </source>
</evidence>
<keyword evidence="4" id="KW-0472">Membrane</keyword>
<protein>
    <submittedName>
        <fullName evidence="7">DUF1232 domain-containing protein</fullName>
    </submittedName>
</protein>
<keyword evidence="3" id="KW-1133">Transmembrane helix</keyword>
<feature type="domain" description="DUF1232" evidence="6">
    <location>
        <begin position="93"/>
        <end position="125"/>
    </location>
</feature>
<keyword evidence="2" id="KW-0812">Transmembrane</keyword>
<comment type="caution">
    <text evidence="7">The sequence shown here is derived from an EMBL/GenBank/DDBJ whole genome shotgun (WGS) entry which is preliminary data.</text>
</comment>
<dbReference type="Proteomes" id="UP000290174">
    <property type="component" value="Unassembled WGS sequence"/>
</dbReference>
<gene>
    <name evidence="7" type="ORF">EAS61_10345</name>
</gene>
<dbReference type="GO" id="GO:0012505">
    <property type="term" value="C:endomembrane system"/>
    <property type="evidence" value="ECO:0007669"/>
    <property type="project" value="UniProtKB-SubCell"/>
</dbReference>
<dbReference type="Pfam" id="PF06803">
    <property type="entry name" value="DUF1232"/>
    <property type="match status" value="1"/>
</dbReference>
<dbReference type="AlphaFoldDB" id="A0A4Q0QVB2"/>
<name>A0A4Q0QVB2_9BRAD</name>
<organism evidence="7 8">
    <name type="scientific">Bradyrhizobium zhanjiangense</name>
    <dbReference type="NCBI Taxonomy" id="1325107"/>
    <lineage>
        <taxon>Bacteria</taxon>
        <taxon>Pseudomonadati</taxon>
        <taxon>Pseudomonadota</taxon>
        <taxon>Alphaproteobacteria</taxon>
        <taxon>Hyphomicrobiales</taxon>
        <taxon>Nitrobacteraceae</taxon>
        <taxon>Bradyrhizobium</taxon>
    </lineage>
</organism>
<evidence type="ECO:0000256" key="1">
    <source>
        <dbReference type="ARBA" id="ARBA00004127"/>
    </source>
</evidence>
<proteinExistence type="predicted"/>
<evidence type="ECO:0000256" key="3">
    <source>
        <dbReference type="ARBA" id="ARBA00022989"/>
    </source>
</evidence>
<comment type="subcellular location">
    <subcellularLocation>
        <location evidence="1">Endomembrane system</location>
        <topology evidence="1">Multi-pass membrane protein</topology>
    </subcellularLocation>
</comment>
<evidence type="ECO:0000313" key="8">
    <source>
        <dbReference type="Proteomes" id="UP000290174"/>
    </source>
</evidence>
<evidence type="ECO:0000313" key="7">
    <source>
        <dbReference type="EMBL" id="RXH00786.1"/>
    </source>
</evidence>
<evidence type="ECO:0000256" key="2">
    <source>
        <dbReference type="ARBA" id="ARBA00022692"/>
    </source>
</evidence>
<sequence>MTSCRPQAHPHLVISRQRGDPPLGLNGEFSSMAAEHSVGFEPADRLAQDREGVRRRFWRKLKRVAAQLPFAEDLLAAYYCAFDRQTPRHVQASLLGAIAYFILPFDFVADVMPVLGFADDAAVLATAIRMVAGHITNEHREAARAALKRGVEEAEE</sequence>
<evidence type="ECO:0000259" key="6">
    <source>
        <dbReference type="Pfam" id="PF06803"/>
    </source>
</evidence>
<reference evidence="7 8" key="1">
    <citation type="submission" date="2018-11" db="EMBL/GenBank/DDBJ databases">
        <title>Bradyrhizobium sp. nov., isolated from effective nodules of peanut in China.</title>
        <authorList>
            <person name="Li Y."/>
        </authorList>
    </citation>
    <scope>NUCLEOTIDE SEQUENCE [LARGE SCALE GENOMIC DNA]</scope>
    <source>
        <strain evidence="7 8">CCBAU 51770</strain>
    </source>
</reference>
<evidence type="ECO:0000256" key="5">
    <source>
        <dbReference type="SAM" id="MobiDB-lite"/>
    </source>
</evidence>